<comment type="caution">
    <text evidence="3">The sequence shown here is derived from an EMBL/GenBank/DDBJ whole genome shotgun (WGS) entry which is preliminary data.</text>
</comment>
<dbReference type="Gene3D" id="3.40.920.10">
    <property type="entry name" value="Pyruvate-ferredoxin oxidoreductase, PFOR, domain III"/>
    <property type="match status" value="1"/>
</dbReference>
<evidence type="ECO:0000313" key="3">
    <source>
        <dbReference type="EMBL" id="PKK91555.1"/>
    </source>
</evidence>
<evidence type="ECO:0000256" key="1">
    <source>
        <dbReference type="ARBA" id="ARBA00023002"/>
    </source>
</evidence>
<dbReference type="InterPro" id="IPR002869">
    <property type="entry name" value="Pyrv_flavodox_OxRed_cen"/>
</dbReference>
<dbReference type="AlphaFoldDB" id="A0A2N1PT78"/>
<sequence>MGEKVEQLSRIVIAGFGGQGVLFSGKLLAYAGLAEQREVSWIPSYGPEMRGGTANCHVVISPFEIGSPVVTVPDILIALNRPSMEKFEADVKPGGFLFYNTSLIDLKPAREDITYVGIPASGIAEEVGNPQIANVVVCGALVARTGIVQFESLLKALEKCVSKSRMDMMEMNRKALDKGAEFIRNL</sequence>
<accession>A0A2N1PT78</accession>
<dbReference type="PANTHER" id="PTHR42730">
    <property type="entry name" value="2-OXOGLUTARATE SYNTHASE SUBUNIT KORC"/>
    <property type="match status" value="1"/>
</dbReference>
<protein>
    <submittedName>
        <fullName evidence="3">2-oxoacid:ferredoxin oxidoreductase subunit gamma</fullName>
    </submittedName>
</protein>
<dbReference type="EMBL" id="PGXC01000003">
    <property type="protein sequence ID" value="PKK91555.1"/>
    <property type="molecule type" value="Genomic_DNA"/>
</dbReference>
<proteinExistence type="predicted"/>
<dbReference type="SUPFAM" id="SSF53323">
    <property type="entry name" value="Pyruvate-ferredoxin oxidoreductase, PFOR, domain III"/>
    <property type="match status" value="1"/>
</dbReference>
<feature type="domain" description="Pyruvate/ketoisovalerate oxidoreductase catalytic" evidence="2">
    <location>
        <begin position="17"/>
        <end position="181"/>
    </location>
</feature>
<name>A0A2N1PT78_9BACT</name>
<dbReference type="Proteomes" id="UP000233256">
    <property type="component" value="Unassembled WGS sequence"/>
</dbReference>
<evidence type="ECO:0000259" key="2">
    <source>
        <dbReference type="Pfam" id="PF01558"/>
    </source>
</evidence>
<dbReference type="PANTHER" id="PTHR42730:SF1">
    <property type="entry name" value="2-OXOGLUTARATE SYNTHASE SUBUNIT KORC"/>
    <property type="match status" value="1"/>
</dbReference>
<gene>
    <name evidence="3" type="ORF">CVV64_05775</name>
</gene>
<dbReference type="InterPro" id="IPR019752">
    <property type="entry name" value="Pyrv/ketoisovalerate_OxRed_cat"/>
</dbReference>
<reference evidence="3 4" key="1">
    <citation type="journal article" date="2017" name="ISME J.">
        <title>Potential for microbial H2 and metal transformations associated with novel bacteria and archaea in deep terrestrial subsurface sediments.</title>
        <authorList>
            <person name="Hernsdorf A.W."/>
            <person name="Amano Y."/>
            <person name="Miyakawa K."/>
            <person name="Ise K."/>
            <person name="Suzuki Y."/>
            <person name="Anantharaman K."/>
            <person name="Probst A."/>
            <person name="Burstein D."/>
            <person name="Thomas B.C."/>
            <person name="Banfield J.F."/>
        </authorList>
    </citation>
    <scope>NUCLEOTIDE SEQUENCE [LARGE SCALE GENOMIC DNA]</scope>
    <source>
        <strain evidence="3">HGW-Wallbacteria-1</strain>
    </source>
</reference>
<dbReference type="InterPro" id="IPR052554">
    <property type="entry name" value="2-oxoglutarate_synth_KorC"/>
</dbReference>
<organism evidence="3 4">
    <name type="scientific">Candidatus Wallbacteria bacterium HGW-Wallbacteria-1</name>
    <dbReference type="NCBI Taxonomy" id="2013854"/>
    <lineage>
        <taxon>Bacteria</taxon>
        <taxon>Candidatus Walliibacteriota</taxon>
    </lineage>
</organism>
<evidence type="ECO:0000313" key="4">
    <source>
        <dbReference type="Proteomes" id="UP000233256"/>
    </source>
</evidence>
<dbReference type="Pfam" id="PF01558">
    <property type="entry name" value="POR"/>
    <property type="match status" value="1"/>
</dbReference>
<keyword evidence="1" id="KW-0560">Oxidoreductase</keyword>
<dbReference type="GO" id="GO:0016903">
    <property type="term" value="F:oxidoreductase activity, acting on the aldehyde or oxo group of donors"/>
    <property type="evidence" value="ECO:0007669"/>
    <property type="project" value="InterPro"/>
</dbReference>